<dbReference type="InterPro" id="IPR003481">
    <property type="entry name" value="FliD_N"/>
</dbReference>
<feature type="domain" description="Flagellar hook-associated protein 2 C-terminal" evidence="7">
    <location>
        <begin position="253"/>
        <end position="524"/>
    </location>
</feature>
<comment type="subunit">
    <text evidence="2 5">Homopentamer.</text>
</comment>
<dbReference type="GO" id="GO:0007155">
    <property type="term" value="P:cell adhesion"/>
    <property type="evidence" value="ECO:0007669"/>
    <property type="project" value="InterPro"/>
</dbReference>
<evidence type="ECO:0000256" key="4">
    <source>
        <dbReference type="ARBA" id="ARBA00023143"/>
    </source>
</evidence>
<dbReference type="InterPro" id="IPR040026">
    <property type="entry name" value="FliD"/>
</dbReference>
<evidence type="ECO:0000256" key="2">
    <source>
        <dbReference type="ARBA" id="ARBA00011255"/>
    </source>
</evidence>
<evidence type="ECO:0000313" key="8">
    <source>
        <dbReference type="EMBL" id="VTQ87631.1"/>
    </source>
</evidence>
<dbReference type="AlphaFoldDB" id="A0A4U9RA33"/>
<keyword evidence="8" id="KW-0969">Cilium</keyword>
<dbReference type="GO" id="GO:0071973">
    <property type="term" value="P:bacterial-type flagellum-dependent cell motility"/>
    <property type="evidence" value="ECO:0007669"/>
    <property type="project" value="TreeGrafter"/>
</dbReference>
<dbReference type="InterPro" id="IPR010809">
    <property type="entry name" value="FliD_C"/>
</dbReference>
<gene>
    <name evidence="8" type="ORF">NCTC503_01111</name>
</gene>
<dbReference type="GO" id="GO:0009421">
    <property type="term" value="C:bacterial-type flagellum filament cap"/>
    <property type="evidence" value="ECO:0007669"/>
    <property type="project" value="InterPro"/>
</dbReference>
<accession>A0A4U9RA33</accession>
<name>A0A4U9RA33_HATHI</name>
<feature type="domain" description="Flagellar hook-associated protein 2 N-terminal" evidence="6">
    <location>
        <begin position="12"/>
        <end position="114"/>
    </location>
</feature>
<keyword evidence="3" id="KW-0175">Coiled coil</keyword>
<dbReference type="KEGG" id="hhw:NCTC503_01111"/>
<keyword evidence="4 5" id="KW-0975">Bacterial flagellum</keyword>
<keyword evidence="9" id="KW-1185">Reference proteome</keyword>
<dbReference type="Pfam" id="PF02465">
    <property type="entry name" value="FliD_N"/>
    <property type="match status" value="1"/>
</dbReference>
<dbReference type="EMBL" id="LR590481">
    <property type="protein sequence ID" value="VTQ87631.1"/>
    <property type="molecule type" value="Genomic_DNA"/>
</dbReference>
<evidence type="ECO:0000313" key="9">
    <source>
        <dbReference type="Proteomes" id="UP000308489"/>
    </source>
</evidence>
<keyword evidence="5" id="KW-0964">Secreted</keyword>
<evidence type="ECO:0000259" key="6">
    <source>
        <dbReference type="Pfam" id="PF02465"/>
    </source>
</evidence>
<evidence type="ECO:0000256" key="1">
    <source>
        <dbReference type="ARBA" id="ARBA00009764"/>
    </source>
</evidence>
<keyword evidence="8" id="KW-0282">Flagellum</keyword>
<comment type="similarity">
    <text evidence="1 5">Belongs to the FliD family.</text>
</comment>
<keyword evidence="8" id="KW-0966">Cell projection</keyword>
<comment type="function">
    <text evidence="5">Required for morphogenesis and for the elongation of the flagellar filament by facilitating polymerization of the flagellin monomers at the tip of growing filament. Forms a capping structure, which prevents flagellin subunits (transported through the central channel of the flagellum) from leaking out without polymerization at the distal end.</text>
</comment>
<dbReference type="Proteomes" id="UP000308489">
    <property type="component" value="Chromosome 1"/>
</dbReference>
<evidence type="ECO:0000256" key="5">
    <source>
        <dbReference type="RuleBase" id="RU362066"/>
    </source>
</evidence>
<dbReference type="GO" id="GO:0009424">
    <property type="term" value="C:bacterial-type flagellum hook"/>
    <property type="evidence" value="ECO:0007669"/>
    <property type="project" value="UniProtKB-UniRule"/>
</dbReference>
<sequence length="538" mass="61392">MSDYMRLTGLATGLDTDNMIKQMMKPYVMKMEKVSADRQRINWRQELYRDIIKDVNKINYDFLDIIGGEKNVSNLEKAYIHTMEDKEGTSAIVKGNTSAMSGRYKIDVKSVASGAKVLTKDEVNNHEDFKLEKDEILEISYGSKGKDGIKDTITVELNAGDSLKTIFNKIEKETKGKVVAKYSELTKSISIETKDTGANMYLDIDSKVSVKQADGTIGKTGESGFLEVLGIERKESKDAVFDVVLPGGNLVTGVKSSKNTYTADGVVYNFIDTGVTTFNLNKNVDDIYNRIKGFVDEYNKLVYKVNIKVSENKNRDFKPLTEEQRKELKQEEIKKWEDKCKEGILRGDADLQNMMTRLRRAFFDDVEGVTSKFGKSIGVSTSRDYSKQGKIEINEFKFKEALKEDTEKVLSLFTKKSDIPYSATNQEKRSERYKEEGIFQRVRDVFLDYTRTLGYGSDKKGILIEKAGMKDEYGSFNEFTNLLSKEIKLKDKMIIRMQKDVALKEKYFYNHFSRLEVIMNKMNAQSNWLMGQLGMGAK</sequence>
<dbReference type="GO" id="GO:0005576">
    <property type="term" value="C:extracellular region"/>
    <property type="evidence" value="ECO:0007669"/>
    <property type="project" value="UniProtKB-SubCell"/>
</dbReference>
<evidence type="ECO:0000259" key="7">
    <source>
        <dbReference type="Pfam" id="PF07195"/>
    </source>
</evidence>
<dbReference type="RefSeq" id="WP_138209803.1">
    <property type="nucleotide sequence ID" value="NZ_CBCRUQ010000004.1"/>
</dbReference>
<organism evidence="8 9">
    <name type="scientific">Hathewaya histolytica</name>
    <name type="common">Clostridium histolyticum</name>
    <dbReference type="NCBI Taxonomy" id="1498"/>
    <lineage>
        <taxon>Bacteria</taxon>
        <taxon>Bacillati</taxon>
        <taxon>Bacillota</taxon>
        <taxon>Clostridia</taxon>
        <taxon>Eubacteriales</taxon>
        <taxon>Clostridiaceae</taxon>
        <taxon>Hathewaya</taxon>
    </lineage>
</organism>
<dbReference type="Pfam" id="PF07195">
    <property type="entry name" value="FliD_C"/>
    <property type="match status" value="1"/>
</dbReference>
<dbReference type="OrthoDB" id="9776025at2"/>
<evidence type="ECO:0000256" key="3">
    <source>
        <dbReference type="ARBA" id="ARBA00023054"/>
    </source>
</evidence>
<dbReference type="PANTHER" id="PTHR30288">
    <property type="entry name" value="FLAGELLAR CAP/ASSEMBLY PROTEIN FLID"/>
    <property type="match status" value="1"/>
</dbReference>
<proteinExistence type="inferred from homology"/>
<reference evidence="8 9" key="1">
    <citation type="submission" date="2019-05" db="EMBL/GenBank/DDBJ databases">
        <authorList>
            <consortium name="Pathogen Informatics"/>
        </authorList>
    </citation>
    <scope>NUCLEOTIDE SEQUENCE [LARGE SCALE GENOMIC DNA]</scope>
    <source>
        <strain evidence="8 9">NCTC503</strain>
    </source>
</reference>
<protein>
    <recommendedName>
        <fullName evidence="5">Flagellar hook-associated protein 2</fullName>
        <shortName evidence="5">HAP2</shortName>
    </recommendedName>
    <alternativeName>
        <fullName evidence="5">Flagellar cap protein</fullName>
    </alternativeName>
</protein>
<dbReference type="PANTHER" id="PTHR30288:SF0">
    <property type="entry name" value="FLAGELLAR HOOK-ASSOCIATED PROTEIN 2"/>
    <property type="match status" value="1"/>
</dbReference>
<comment type="subcellular location">
    <subcellularLocation>
        <location evidence="5">Secreted</location>
    </subcellularLocation>
    <subcellularLocation>
        <location evidence="5">Bacterial flagellum</location>
    </subcellularLocation>
</comment>